<name>A0A4Y2KRH3_ARAVE</name>
<dbReference type="AlphaFoldDB" id="A0A4Y2KRH3"/>
<evidence type="ECO:0000313" key="2">
    <source>
        <dbReference type="EMBL" id="GBN04257.1"/>
    </source>
</evidence>
<proteinExistence type="predicted"/>
<protein>
    <submittedName>
        <fullName evidence="2">Uncharacterized protein</fullName>
    </submittedName>
</protein>
<comment type="caution">
    <text evidence="2">The sequence shown here is derived from an EMBL/GenBank/DDBJ whole genome shotgun (WGS) entry which is preliminary data.</text>
</comment>
<gene>
    <name evidence="2" type="ORF">AVEN_269717_1</name>
</gene>
<feature type="compositionally biased region" description="Low complexity" evidence="1">
    <location>
        <begin position="50"/>
        <end position="60"/>
    </location>
</feature>
<accession>A0A4Y2KRH3</accession>
<dbReference type="EMBL" id="BGPR01004867">
    <property type="protein sequence ID" value="GBN04257.1"/>
    <property type="molecule type" value="Genomic_DNA"/>
</dbReference>
<organism evidence="2 3">
    <name type="scientific">Araneus ventricosus</name>
    <name type="common">Orbweaver spider</name>
    <name type="synonym">Epeira ventricosa</name>
    <dbReference type="NCBI Taxonomy" id="182803"/>
    <lineage>
        <taxon>Eukaryota</taxon>
        <taxon>Metazoa</taxon>
        <taxon>Ecdysozoa</taxon>
        <taxon>Arthropoda</taxon>
        <taxon>Chelicerata</taxon>
        <taxon>Arachnida</taxon>
        <taxon>Araneae</taxon>
        <taxon>Araneomorphae</taxon>
        <taxon>Entelegynae</taxon>
        <taxon>Araneoidea</taxon>
        <taxon>Araneidae</taxon>
        <taxon>Araneus</taxon>
    </lineage>
</organism>
<sequence length="128" mass="14235">MTRTTPELAPPLQTSVPHQREDVWPLRMIELATGSIQGGSSLESGFGPATLRSRGRGLTTRPPPPLNITVFLRVISTSYVKDHLAWLVVLGFIGAMAKFDHDAPNVRWKYRHMVTIWPVTYSKKSAAP</sequence>
<keyword evidence="3" id="KW-1185">Reference proteome</keyword>
<evidence type="ECO:0000313" key="3">
    <source>
        <dbReference type="Proteomes" id="UP000499080"/>
    </source>
</evidence>
<dbReference type="Proteomes" id="UP000499080">
    <property type="component" value="Unassembled WGS sequence"/>
</dbReference>
<evidence type="ECO:0000256" key="1">
    <source>
        <dbReference type="SAM" id="MobiDB-lite"/>
    </source>
</evidence>
<reference evidence="2 3" key="1">
    <citation type="journal article" date="2019" name="Sci. Rep.">
        <title>Orb-weaving spider Araneus ventricosus genome elucidates the spidroin gene catalogue.</title>
        <authorList>
            <person name="Kono N."/>
            <person name="Nakamura H."/>
            <person name="Ohtoshi R."/>
            <person name="Moran D.A.P."/>
            <person name="Shinohara A."/>
            <person name="Yoshida Y."/>
            <person name="Fujiwara M."/>
            <person name="Mori M."/>
            <person name="Tomita M."/>
            <person name="Arakawa K."/>
        </authorList>
    </citation>
    <scope>NUCLEOTIDE SEQUENCE [LARGE SCALE GENOMIC DNA]</scope>
</reference>
<feature type="region of interest" description="Disordered" evidence="1">
    <location>
        <begin position="40"/>
        <end position="60"/>
    </location>
</feature>